<dbReference type="PROSITE" id="PS50089">
    <property type="entry name" value="ZF_RING_2"/>
    <property type="match status" value="1"/>
</dbReference>
<evidence type="ECO:0000256" key="14">
    <source>
        <dbReference type="PROSITE-ProRule" id="PRU00175"/>
    </source>
</evidence>
<dbReference type="Proteomes" id="UP000250235">
    <property type="component" value="Unassembled WGS sequence"/>
</dbReference>
<feature type="region of interest" description="Disordered" evidence="15">
    <location>
        <begin position="173"/>
        <end position="201"/>
    </location>
</feature>
<dbReference type="GO" id="GO:0061630">
    <property type="term" value="F:ubiquitin protein ligase activity"/>
    <property type="evidence" value="ECO:0007669"/>
    <property type="project" value="UniProtKB-EC"/>
</dbReference>
<dbReference type="InterPro" id="IPR044600">
    <property type="entry name" value="ATL1/ATL16-like"/>
</dbReference>
<keyword evidence="6 16" id="KW-0812">Transmembrane</keyword>
<feature type="domain" description="RING-type" evidence="17">
    <location>
        <begin position="112"/>
        <end position="154"/>
    </location>
</feature>
<evidence type="ECO:0000256" key="2">
    <source>
        <dbReference type="ARBA" id="ARBA00004167"/>
    </source>
</evidence>
<evidence type="ECO:0000256" key="5">
    <source>
        <dbReference type="ARBA" id="ARBA00022679"/>
    </source>
</evidence>
<dbReference type="CDD" id="cd16461">
    <property type="entry name" value="RING-H2_EL5-like"/>
    <property type="match status" value="1"/>
</dbReference>
<dbReference type="SMART" id="SM00184">
    <property type="entry name" value="RING"/>
    <property type="match status" value="1"/>
</dbReference>
<keyword evidence="7" id="KW-0479">Metal-binding</keyword>
<gene>
    <name evidence="18" type="ORF">F511_42417</name>
</gene>
<feature type="transmembrane region" description="Helical" evidence="16">
    <location>
        <begin position="24"/>
        <end position="46"/>
    </location>
</feature>
<dbReference type="SMART" id="SM01197">
    <property type="entry name" value="FANCL_C"/>
    <property type="match status" value="1"/>
</dbReference>
<dbReference type="AlphaFoldDB" id="A0A2Z7AGY2"/>
<protein>
    <recommendedName>
        <fullName evidence="4">RING-type E3 ubiquitin transferase</fullName>
        <ecNumber evidence="4">2.3.2.27</ecNumber>
    </recommendedName>
</protein>
<keyword evidence="9" id="KW-0833">Ubl conjugation pathway</keyword>
<comment type="similarity">
    <text evidence="13">Belongs to the RING-type zinc finger family. ATL subfamily.</text>
</comment>
<evidence type="ECO:0000256" key="13">
    <source>
        <dbReference type="ARBA" id="ARBA00024209"/>
    </source>
</evidence>
<feature type="region of interest" description="Disordered" evidence="15">
    <location>
        <begin position="249"/>
        <end position="292"/>
    </location>
</feature>
<reference evidence="18 19" key="1">
    <citation type="journal article" date="2015" name="Proc. Natl. Acad. Sci. U.S.A.">
        <title>The resurrection genome of Boea hygrometrica: A blueprint for survival of dehydration.</title>
        <authorList>
            <person name="Xiao L."/>
            <person name="Yang G."/>
            <person name="Zhang L."/>
            <person name="Yang X."/>
            <person name="Zhao S."/>
            <person name="Ji Z."/>
            <person name="Zhou Q."/>
            <person name="Hu M."/>
            <person name="Wang Y."/>
            <person name="Chen M."/>
            <person name="Xu Y."/>
            <person name="Jin H."/>
            <person name="Xiao X."/>
            <person name="Hu G."/>
            <person name="Bao F."/>
            <person name="Hu Y."/>
            <person name="Wan P."/>
            <person name="Li L."/>
            <person name="Deng X."/>
            <person name="Kuang T."/>
            <person name="Xiang C."/>
            <person name="Zhu J.K."/>
            <person name="Oliver M.J."/>
            <person name="He Y."/>
        </authorList>
    </citation>
    <scope>NUCLEOTIDE SEQUENCE [LARGE SCALE GENOMIC DNA]</scope>
    <source>
        <strain evidence="19">cv. XS01</strain>
    </source>
</reference>
<comment type="subcellular location">
    <subcellularLocation>
        <location evidence="2">Membrane</location>
        <topology evidence="2">Single-pass membrane protein</topology>
    </subcellularLocation>
</comment>
<evidence type="ECO:0000313" key="18">
    <source>
        <dbReference type="EMBL" id="KZV20332.1"/>
    </source>
</evidence>
<keyword evidence="5" id="KW-0808">Transferase</keyword>
<evidence type="ECO:0000256" key="7">
    <source>
        <dbReference type="ARBA" id="ARBA00022723"/>
    </source>
</evidence>
<evidence type="ECO:0000313" key="19">
    <source>
        <dbReference type="Proteomes" id="UP000250235"/>
    </source>
</evidence>
<dbReference type="GO" id="GO:0008270">
    <property type="term" value="F:zinc ion binding"/>
    <property type="evidence" value="ECO:0007669"/>
    <property type="project" value="UniProtKB-KW"/>
</dbReference>
<name>A0A2Z7AGY2_9LAMI</name>
<accession>A0A2Z7AGY2</accession>
<evidence type="ECO:0000256" key="3">
    <source>
        <dbReference type="ARBA" id="ARBA00004906"/>
    </source>
</evidence>
<evidence type="ECO:0000256" key="8">
    <source>
        <dbReference type="ARBA" id="ARBA00022771"/>
    </source>
</evidence>
<proteinExistence type="inferred from homology"/>
<keyword evidence="8 14" id="KW-0863">Zinc-finger</keyword>
<dbReference type="EMBL" id="KV015774">
    <property type="protein sequence ID" value="KZV20332.1"/>
    <property type="molecule type" value="Genomic_DNA"/>
</dbReference>
<keyword evidence="19" id="KW-1185">Reference proteome</keyword>
<dbReference type="GO" id="GO:0016020">
    <property type="term" value="C:membrane"/>
    <property type="evidence" value="ECO:0007669"/>
    <property type="project" value="UniProtKB-SubCell"/>
</dbReference>
<dbReference type="PANTHER" id="PTHR46913">
    <property type="entry name" value="RING-H2 FINGER PROTEIN ATL16"/>
    <property type="match status" value="1"/>
</dbReference>
<dbReference type="Pfam" id="PF13639">
    <property type="entry name" value="zf-RING_2"/>
    <property type="match status" value="1"/>
</dbReference>
<evidence type="ECO:0000256" key="15">
    <source>
        <dbReference type="SAM" id="MobiDB-lite"/>
    </source>
</evidence>
<dbReference type="PANTHER" id="PTHR46913:SF1">
    <property type="entry name" value="RING-H2 FINGER PROTEIN ATL16"/>
    <property type="match status" value="1"/>
</dbReference>
<comment type="pathway">
    <text evidence="3">Protein modification; protein ubiquitination.</text>
</comment>
<sequence length="292" mass="32406">MADTDVDFRMKPEAGKGYALSGKIMLSAIVVLFAVIIFLVSFHLYARWYLIHLRRRQLQRRRQRRSAGRSHIVLLADNRYPVSAADRGLEKAVLDSLPVYIHSFKTGIPSECAVCLSEFAEGEVVRHLPKCGHSFHTQCIDMWFHSHSTCPLCRSPVEHVVNQISPVLTVIEPDPSSRSKCKPASPSFQHDEVGSNRSIGDRRKGLDLMAVRIEVPARRVHSEGDSTQTSTGLRSPRLAYLKRILSIGIRSPSSGPMPDDTGSSSNMASTNGDLESCTRGLSQDSSRVQTPR</sequence>
<evidence type="ECO:0000256" key="9">
    <source>
        <dbReference type="ARBA" id="ARBA00022786"/>
    </source>
</evidence>
<dbReference type="InterPro" id="IPR013083">
    <property type="entry name" value="Znf_RING/FYVE/PHD"/>
</dbReference>
<organism evidence="18 19">
    <name type="scientific">Dorcoceras hygrometricum</name>
    <dbReference type="NCBI Taxonomy" id="472368"/>
    <lineage>
        <taxon>Eukaryota</taxon>
        <taxon>Viridiplantae</taxon>
        <taxon>Streptophyta</taxon>
        <taxon>Embryophyta</taxon>
        <taxon>Tracheophyta</taxon>
        <taxon>Spermatophyta</taxon>
        <taxon>Magnoliopsida</taxon>
        <taxon>eudicotyledons</taxon>
        <taxon>Gunneridae</taxon>
        <taxon>Pentapetalae</taxon>
        <taxon>asterids</taxon>
        <taxon>lamiids</taxon>
        <taxon>Lamiales</taxon>
        <taxon>Gesneriaceae</taxon>
        <taxon>Didymocarpoideae</taxon>
        <taxon>Trichosporeae</taxon>
        <taxon>Loxocarpinae</taxon>
        <taxon>Dorcoceras</taxon>
    </lineage>
</organism>
<evidence type="ECO:0000256" key="4">
    <source>
        <dbReference type="ARBA" id="ARBA00012483"/>
    </source>
</evidence>
<dbReference type="Gene3D" id="3.30.40.10">
    <property type="entry name" value="Zinc/RING finger domain, C3HC4 (zinc finger)"/>
    <property type="match status" value="1"/>
</dbReference>
<comment type="catalytic activity">
    <reaction evidence="1">
        <text>S-ubiquitinyl-[E2 ubiquitin-conjugating enzyme]-L-cysteine + [acceptor protein]-L-lysine = [E2 ubiquitin-conjugating enzyme]-L-cysteine + N(6)-ubiquitinyl-[acceptor protein]-L-lysine.</text>
        <dbReference type="EC" id="2.3.2.27"/>
    </reaction>
</comment>
<dbReference type="OrthoDB" id="8062037at2759"/>
<keyword evidence="11 16" id="KW-1133">Transmembrane helix</keyword>
<dbReference type="GO" id="GO:0016567">
    <property type="term" value="P:protein ubiquitination"/>
    <property type="evidence" value="ECO:0007669"/>
    <property type="project" value="InterPro"/>
</dbReference>
<keyword evidence="10" id="KW-0862">Zinc</keyword>
<evidence type="ECO:0000256" key="11">
    <source>
        <dbReference type="ARBA" id="ARBA00022989"/>
    </source>
</evidence>
<keyword evidence="12 16" id="KW-0472">Membrane</keyword>
<dbReference type="SUPFAM" id="SSF57850">
    <property type="entry name" value="RING/U-box"/>
    <property type="match status" value="1"/>
</dbReference>
<dbReference type="EC" id="2.3.2.27" evidence="4"/>
<evidence type="ECO:0000256" key="16">
    <source>
        <dbReference type="SAM" id="Phobius"/>
    </source>
</evidence>
<feature type="compositionally biased region" description="Basic and acidic residues" evidence="15">
    <location>
        <begin position="189"/>
        <end position="201"/>
    </location>
</feature>
<evidence type="ECO:0000256" key="10">
    <source>
        <dbReference type="ARBA" id="ARBA00022833"/>
    </source>
</evidence>
<evidence type="ECO:0000256" key="1">
    <source>
        <dbReference type="ARBA" id="ARBA00000900"/>
    </source>
</evidence>
<feature type="compositionally biased region" description="Polar residues" evidence="15">
    <location>
        <begin position="261"/>
        <end position="292"/>
    </location>
</feature>
<dbReference type="InterPro" id="IPR001841">
    <property type="entry name" value="Znf_RING"/>
</dbReference>
<evidence type="ECO:0000256" key="12">
    <source>
        <dbReference type="ARBA" id="ARBA00023136"/>
    </source>
</evidence>
<evidence type="ECO:0000259" key="17">
    <source>
        <dbReference type="PROSITE" id="PS50089"/>
    </source>
</evidence>
<evidence type="ECO:0000256" key="6">
    <source>
        <dbReference type="ARBA" id="ARBA00022692"/>
    </source>
</evidence>